<evidence type="ECO:0000256" key="3">
    <source>
        <dbReference type="ARBA" id="ARBA00022737"/>
    </source>
</evidence>
<dbReference type="Pfam" id="PF00132">
    <property type="entry name" value="Hexapep"/>
    <property type="match status" value="1"/>
</dbReference>
<dbReference type="EMBL" id="AP026798">
    <property type="protein sequence ID" value="BDR53550.1"/>
    <property type="molecule type" value="Genomic_DNA"/>
</dbReference>
<dbReference type="InterPro" id="IPR051159">
    <property type="entry name" value="Hexapeptide_acetyltransf"/>
</dbReference>
<evidence type="ECO:0000259" key="4">
    <source>
        <dbReference type="SMART" id="SM01266"/>
    </source>
</evidence>
<dbReference type="SMART" id="SM01266">
    <property type="entry name" value="Mac"/>
    <property type="match status" value="1"/>
</dbReference>
<name>A0ABM8B9U9_9BIFI</name>
<evidence type="ECO:0000313" key="6">
    <source>
        <dbReference type="Proteomes" id="UP001321766"/>
    </source>
</evidence>
<dbReference type="Pfam" id="PF12464">
    <property type="entry name" value="Mac"/>
    <property type="match status" value="1"/>
</dbReference>
<protein>
    <submittedName>
        <fullName evidence="5">Acetyltransferase</fullName>
    </submittedName>
</protein>
<proteinExistence type="inferred from homology"/>
<evidence type="ECO:0000313" key="5">
    <source>
        <dbReference type="EMBL" id="BDR53550.1"/>
    </source>
</evidence>
<sequence>MAQMNGQEQADGRSERERMLAGELYNAGDQQLADLRNKAHELCRQYNALPETAGQERAAIMRELVPSMGKESEILGPVFFDYGIHTTIGERVFANFNFSVLDVCPVIIGDNVMMGPNVSLMTPLHPLCFEDRNLREAADGSLFDYEYGAPITIGSNCWLAANVTVVGGVTIGEGSVIGAGSVVTHDIPAHSLAYGTPCQVVRQLTPADRMPLPQRVPERH</sequence>
<gene>
    <name evidence="5" type="ORF">KIM372_14570</name>
</gene>
<dbReference type="Gene3D" id="2.160.10.10">
    <property type="entry name" value="Hexapeptide repeat proteins"/>
    <property type="match status" value="1"/>
</dbReference>
<accession>A0ABM8B9U9</accession>
<reference evidence="5 6" key="1">
    <citation type="journal article" date="2023" name="Microbiol. Spectr.">
        <title>Symbiosis of Carpenter Bees with Uncharacterized Lactic Acid Bacteria Showing NAD Auxotrophy.</title>
        <authorList>
            <person name="Kawasaki S."/>
            <person name="Ozawa K."/>
            <person name="Mori T."/>
            <person name="Yamamoto A."/>
            <person name="Ito M."/>
            <person name="Ohkuma M."/>
            <person name="Sakamoto M."/>
            <person name="Matsutani M."/>
        </authorList>
    </citation>
    <scope>NUCLEOTIDE SEQUENCE [LARGE SCALE GENOMIC DNA]</scope>
    <source>
        <strain evidence="5 6">Kim37-2</strain>
    </source>
</reference>
<keyword evidence="3" id="KW-0677">Repeat</keyword>
<feature type="domain" description="Maltose/galactoside acetyltransferase" evidence="4">
    <location>
        <begin position="16"/>
        <end position="70"/>
    </location>
</feature>
<evidence type="ECO:0000256" key="2">
    <source>
        <dbReference type="ARBA" id="ARBA00022679"/>
    </source>
</evidence>
<dbReference type="PANTHER" id="PTHR23416:SF23">
    <property type="entry name" value="ACETYLTRANSFERASE C18B11.09C-RELATED"/>
    <property type="match status" value="1"/>
</dbReference>
<dbReference type="InterPro" id="IPR018357">
    <property type="entry name" value="Hexapep_transf_CS"/>
</dbReference>
<organism evidence="5 6">
    <name type="scientific">Bombiscardovia nodaiensis</name>
    <dbReference type="NCBI Taxonomy" id="2932181"/>
    <lineage>
        <taxon>Bacteria</taxon>
        <taxon>Bacillati</taxon>
        <taxon>Actinomycetota</taxon>
        <taxon>Actinomycetes</taxon>
        <taxon>Bifidobacteriales</taxon>
        <taxon>Bifidobacteriaceae</taxon>
        <taxon>Bombiscardovia</taxon>
    </lineage>
</organism>
<keyword evidence="6" id="KW-1185">Reference proteome</keyword>
<dbReference type="InterPro" id="IPR024688">
    <property type="entry name" value="Mac_dom"/>
</dbReference>
<evidence type="ECO:0000256" key="1">
    <source>
        <dbReference type="ARBA" id="ARBA00007274"/>
    </source>
</evidence>
<dbReference type="PANTHER" id="PTHR23416">
    <property type="entry name" value="SIALIC ACID SYNTHASE-RELATED"/>
    <property type="match status" value="1"/>
</dbReference>
<comment type="similarity">
    <text evidence="1">Belongs to the transferase hexapeptide repeat family.</text>
</comment>
<dbReference type="CDD" id="cd03357">
    <property type="entry name" value="LbH_MAT_GAT"/>
    <property type="match status" value="1"/>
</dbReference>
<dbReference type="SUPFAM" id="SSF51161">
    <property type="entry name" value="Trimeric LpxA-like enzymes"/>
    <property type="match status" value="1"/>
</dbReference>
<dbReference type="PROSITE" id="PS00101">
    <property type="entry name" value="HEXAPEP_TRANSFERASES"/>
    <property type="match status" value="1"/>
</dbReference>
<dbReference type="InterPro" id="IPR011004">
    <property type="entry name" value="Trimer_LpxA-like_sf"/>
</dbReference>
<dbReference type="Proteomes" id="UP001321766">
    <property type="component" value="Chromosome"/>
</dbReference>
<dbReference type="InterPro" id="IPR001451">
    <property type="entry name" value="Hexapep"/>
</dbReference>
<keyword evidence="2" id="KW-0808">Transferase</keyword>